<evidence type="ECO:0000256" key="1">
    <source>
        <dbReference type="ARBA" id="ARBA00005232"/>
    </source>
</evidence>
<evidence type="ECO:0000256" key="3">
    <source>
        <dbReference type="ARBA" id="ARBA00023315"/>
    </source>
</evidence>
<dbReference type="PANTHER" id="PTHR22589">
    <property type="entry name" value="CARNITINE O-ACYLTRANSFERASE"/>
    <property type="match status" value="1"/>
</dbReference>
<feature type="domain" description="Choline/carnitine acyltransferase" evidence="4">
    <location>
        <begin position="28"/>
        <end position="594"/>
    </location>
</feature>
<keyword evidence="2" id="KW-0808">Transferase</keyword>
<keyword evidence="3" id="KW-0012">Acyltransferase</keyword>
<dbReference type="EMBL" id="SADY01000001">
    <property type="protein sequence ID" value="TQR46372.1"/>
    <property type="molecule type" value="Genomic_DNA"/>
</dbReference>
<evidence type="ECO:0000256" key="2">
    <source>
        <dbReference type="ARBA" id="ARBA00022679"/>
    </source>
</evidence>
<dbReference type="InterPro" id="IPR039551">
    <property type="entry name" value="Cho/carn_acyl_trans"/>
</dbReference>
<dbReference type="InterPro" id="IPR042231">
    <property type="entry name" value="Cho/carn_acyl_trans_2"/>
</dbReference>
<evidence type="ECO:0000259" key="4">
    <source>
        <dbReference type="Pfam" id="PF00755"/>
    </source>
</evidence>
<organism evidence="5 6">
    <name type="scientific">Paenibacillus popilliae</name>
    <name type="common">Bacillus popilliae</name>
    <dbReference type="NCBI Taxonomy" id="78057"/>
    <lineage>
        <taxon>Bacteria</taxon>
        <taxon>Bacillati</taxon>
        <taxon>Bacillota</taxon>
        <taxon>Bacilli</taxon>
        <taxon>Bacillales</taxon>
        <taxon>Paenibacillaceae</taxon>
        <taxon>Paenibacillus</taxon>
    </lineage>
</organism>
<dbReference type="Gene3D" id="3.30.559.70">
    <property type="entry name" value="Choline/Carnitine o-acyltransferase, domain 2"/>
    <property type="match status" value="1"/>
</dbReference>
<evidence type="ECO:0000313" key="6">
    <source>
        <dbReference type="Proteomes" id="UP000316208"/>
    </source>
</evidence>
<evidence type="ECO:0000313" key="5">
    <source>
        <dbReference type="EMBL" id="TQR46372.1"/>
    </source>
</evidence>
<dbReference type="Pfam" id="PF00755">
    <property type="entry name" value="Carn_acyltransf"/>
    <property type="match status" value="1"/>
</dbReference>
<reference evidence="5 6" key="1">
    <citation type="submission" date="2018-03" db="EMBL/GenBank/DDBJ databases">
        <title>Aerobic endospore-forming bacteria genome sequencing and assembly.</title>
        <authorList>
            <person name="Cavalcante D.A."/>
            <person name="Driks A."/>
            <person name="Putonti C."/>
            <person name="De-Souza M.T."/>
        </authorList>
    </citation>
    <scope>NUCLEOTIDE SEQUENCE [LARGE SCALE GENOMIC DNA]</scope>
    <source>
        <strain evidence="5 6">SDF0028</strain>
    </source>
</reference>
<gene>
    <name evidence="5" type="ORF">C7Y44_01405</name>
</gene>
<accession>A0ABY3AU84</accession>
<dbReference type="InterPro" id="IPR000542">
    <property type="entry name" value="Carn_acyl_trans"/>
</dbReference>
<proteinExistence type="inferred from homology"/>
<comment type="caution">
    <text evidence="5">The sequence shown here is derived from an EMBL/GenBank/DDBJ whole genome shotgun (WGS) entry which is preliminary data.</text>
</comment>
<dbReference type="Gene3D" id="3.30.559.10">
    <property type="entry name" value="Chloramphenicol acetyltransferase-like domain"/>
    <property type="match status" value="1"/>
</dbReference>
<dbReference type="Proteomes" id="UP000316208">
    <property type="component" value="Unassembled WGS sequence"/>
</dbReference>
<dbReference type="InterPro" id="IPR023213">
    <property type="entry name" value="CAT-like_dom_sf"/>
</dbReference>
<comment type="similarity">
    <text evidence="1">Belongs to the carnitine/choline acetyltransferase family.</text>
</comment>
<name>A0ABY3AU84_PAEPP</name>
<protein>
    <submittedName>
        <fullName evidence="5">Choline/carnitine O-acyltransferase</fullName>
    </submittedName>
</protein>
<keyword evidence="6" id="KW-1185">Reference proteome</keyword>
<dbReference type="SUPFAM" id="SSF52777">
    <property type="entry name" value="CoA-dependent acyltransferases"/>
    <property type="match status" value="2"/>
</dbReference>
<sequence>MRHEIRGDIMTNHTNKYTTQLRPLLQKLPVPALPDTLSTLLEWVEPVLTSEQLNEFKQIVLRFQQNEGPQLQQQLERHAAAGADSWLAPWWLQSYLTTRGSLQSETNIALTIHPDFHAHMGDRAHKAAVLIERAASIYLQLISGHYPLEQTAKGAAVDMSYYRNIFKSCRLPAHGEDEFYVGEDTAENNFVVVIRNSHFYKLMVTDEYGAAIPAAQLEGNLRYILSDNAAVASVAVESATAAKRDLSADVYEQLQQNPVNAQHLRTIHDAIFTIGFSDDAADSIAEQLHRALLGWRNQWFAKTMQMLIDANGAISFNFEHSSIDGVPVLNVLNQLFTKKEGNQQEERISQQECCSELVTALSWQLDERVQSLLAQCSEQAQAEYDNHYFSHVSFERFGKSLMKRGKVSPDAFFHIALALAQYESTGQLRSVYEPVAMRHYYQGRTECARSISTEKKAFVESFMSEYKLGEDEHWQSRRQQLVDSFMRAAAVHTERIKACQRGEGIERHLFGLNKINQLTQDSPSQSDYFFQSQGLKTLTADFISTTSIPYEIMESFTFAPVNSEGFGLYYGILNERIVLDISVKKANKEAPNQLLHSLCTNLERLAALLELS</sequence>